<dbReference type="HOGENOM" id="CLU_3267938_0_0_9"/>
<accession>A8RUZ3</accession>
<reference evidence="1 2" key="1">
    <citation type="submission" date="2007-08" db="EMBL/GenBank/DDBJ databases">
        <authorList>
            <person name="Fulton L."/>
            <person name="Clifton S."/>
            <person name="Fulton B."/>
            <person name="Xu J."/>
            <person name="Minx P."/>
            <person name="Pepin K.H."/>
            <person name="Johnson M."/>
            <person name="Thiruvilangam P."/>
            <person name="Bhonagiri V."/>
            <person name="Nash W.E."/>
            <person name="Mardis E.R."/>
            <person name="Wilson R.K."/>
        </authorList>
    </citation>
    <scope>NUCLEOTIDE SEQUENCE [LARGE SCALE GENOMIC DNA]</scope>
    <source>
        <strain evidence="2">ATCC BAA-613 / DSM 15670 / CCUG 46953 / JCM 12243 / WAL 16351</strain>
    </source>
</reference>
<dbReference type="PaxDb" id="411902-CLOBOL_04164"/>
<dbReference type="AlphaFoldDB" id="A8RUZ3"/>
<name>A8RUZ3_ENTBW</name>
<gene>
    <name evidence="1" type="ORF">CLOBOL_04164</name>
</gene>
<organism evidence="1 2">
    <name type="scientific">Enterocloster bolteae (strain ATCC BAA-613 / DSM 15670 / CCUG 46953 / JCM 12243 / WAL 16351)</name>
    <name type="common">Clostridium bolteae</name>
    <dbReference type="NCBI Taxonomy" id="411902"/>
    <lineage>
        <taxon>Bacteria</taxon>
        <taxon>Bacillati</taxon>
        <taxon>Bacillota</taxon>
        <taxon>Clostridia</taxon>
        <taxon>Lachnospirales</taxon>
        <taxon>Lachnospiraceae</taxon>
        <taxon>Enterocloster</taxon>
    </lineage>
</organism>
<sequence>MYSNQSPSPSVHELIIILYRVLFKIHLLVFTQMDPLQPSLA</sequence>
<evidence type="ECO:0000313" key="1">
    <source>
        <dbReference type="EMBL" id="EDP15993.1"/>
    </source>
</evidence>
<dbReference type="Proteomes" id="UP000005396">
    <property type="component" value="Unassembled WGS sequence"/>
</dbReference>
<comment type="caution">
    <text evidence="1">The sequence shown here is derived from an EMBL/GenBank/DDBJ whole genome shotgun (WGS) entry which is preliminary data.</text>
</comment>
<protein>
    <submittedName>
        <fullName evidence="1">Uncharacterized protein</fullName>
    </submittedName>
</protein>
<evidence type="ECO:0000313" key="2">
    <source>
        <dbReference type="Proteomes" id="UP000005396"/>
    </source>
</evidence>
<reference evidence="1 2" key="2">
    <citation type="submission" date="2007-09" db="EMBL/GenBank/DDBJ databases">
        <title>Draft genome sequence of Clostridium bolteae (ATCC BAA-613).</title>
        <authorList>
            <person name="Sudarsanam P."/>
            <person name="Ley R."/>
            <person name="Guruge J."/>
            <person name="Turnbaugh P.J."/>
            <person name="Mahowald M."/>
            <person name="Liep D."/>
            <person name="Gordon J."/>
        </authorList>
    </citation>
    <scope>NUCLEOTIDE SEQUENCE [LARGE SCALE GENOMIC DNA]</scope>
    <source>
        <strain evidence="2">ATCC BAA-613 / DSM 15670 / CCUG 46953 / JCM 12243 / WAL 16351</strain>
    </source>
</reference>
<dbReference type="EMBL" id="ABCC02000033">
    <property type="protein sequence ID" value="EDP15993.1"/>
    <property type="molecule type" value="Genomic_DNA"/>
</dbReference>
<proteinExistence type="predicted"/>